<reference evidence="1" key="1">
    <citation type="submission" date="2021-03" db="EMBL/GenBank/DDBJ databases">
        <title>Comparative genomics and phylogenomic investigation of the class Geoglossomycetes provide insights into ecological specialization and systematics.</title>
        <authorList>
            <person name="Melie T."/>
            <person name="Pirro S."/>
            <person name="Miller A.N."/>
            <person name="Quandt A."/>
        </authorList>
    </citation>
    <scope>NUCLEOTIDE SEQUENCE</scope>
    <source>
        <strain evidence="1">CAQ_001_2017</strain>
    </source>
</reference>
<dbReference type="EMBL" id="JAGHQM010000117">
    <property type="protein sequence ID" value="KAH0565255.1"/>
    <property type="molecule type" value="Genomic_DNA"/>
</dbReference>
<comment type="caution">
    <text evidence="1">The sequence shown here is derived from an EMBL/GenBank/DDBJ whole genome shotgun (WGS) entry which is preliminary data.</text>
</comment>
<accession>A0A9P8LG75</accession>
<sequence>MPNHVQLQVDVLNAPITALSLAVALYQNSRVSRRTIDWRLVSFSSVLNCVTPQSKAVALRSVADTHSAWWKGRWWCGSQLGPFWDRLALDQTDTQRGSGQALLAMALELSSVMSSTETAEVILSLLQPADSYASKAVIKPGDRGTELLVGDIMPALNDLPEQGGRNYMINERSNFEKAILHQIGAAVPIASAALMGSYTPTDVNTAIHAIGELISAPEDSVLEISCQAGAIKLAFLLHTLFGITVNVVAKRSPNMGTVPGTYRRRHTLRIYAQVGTMVKPSLFTPRGSLLSAQSSYSRSHSIHSEACVEHISVILTRWQRHWAVPYEQMRVFSRCLFRSLCSWWRECAFFPSTYNGTIVRLGAQGHDGSGWGKPVSGCSVSAVTDINHLKNVYTQCLGEFAINEEDIEVLLSEEAYRTPPKDAYYSGTDEGGALTTMLENTCHCNKHLAKGSARPPGLSGHCSVDGGRVLYSFIARALWVLTMIDIEEPILSSSADNTGLTEPVSEQATRQLGFIYHGTVVRQAVGSLPDGKGQVRPLFFAHLLHAAALLFSGPAGGSAADNKSVVGICANGVAVVGSFCLFPTISKKDCRINVSFGRTFFQGSQVKRLDSYDQNVFGSMPKDFCYGKPQPSQGMIPSFAGIDDPRLTKVVNLRDDVATIAFRMQWANQGPQAPCDILASPQDYLQNIGRHVHLIECEHDPNAPLQTEGTIRVCPAGVFPKLSKRANEPWPDGYIASPNLPSPSGFSGCLALTMGSLVAQLALTCDAGVGQEIVLQRDCCLECACAQAVVVGATLVMCS</sequence>
<proteinExistence type="predicted"/>
<evidence type="ECO:0000313" key="1">
    <source>
        <dbReference type="EMBL" id="KAH0565255.1"/>
    </source>
</evidence>
<name>A0A9P8LG75_9PEZI</name>
<evidence type="ECO:0000313" key="2">
    <source>
        <dbReference type="Proteomes" id="UP000750711"/>
    </source>
</evidence>
<gene>
    <name evidence="1" type="ORF">GP486_001352</name>
</gene>
<dbReference type="Proteomes" id="UP000750711">
    <property type="component" value="Unassembled WGS sequence"/>
</dbReference>
<keyword evidence="2" id="KW-1185">Reference proteome</keyword>
<organism evidence="1 2">
    <name type="scientific">Trichoglossum hirsutum</name>
    <dbReference type="NCBI Taxonomy" id="265104"/>
    <lineage>
        <taxon>Eukaryota</taxon>
        <taxon>Fungi</taxon>
        <taxon>Dikarya</taxon>
        <taxon>Ascomycota</taxon>
        <taxon>Pezizomycotina</taxon>
        <taxon>Geoglossomycetes</taxon>
        <taxon>Geoglossales</taxon>
        <taxon>Geoglossaceae</taxon>
        <taxon>Trichoglossum</taxon>
    </lineage>
</organism>
<dbReference type="AlphaFoldDB" id="A0A9P8LG75"/>
<protein>
    <submittedName>
        <fullName evidence="1">Uncharacterized protein</fullName>
    </submittedName>
</protein>